<evidence type="ECO:0000256" key="6">
    <source>
        <dbReference type="ARBA" id="ARBA00022840"/>
    </source>
</evidence>
<dbReference type="EC" id="2.7.10.2" evidence="2"/>
<dbReference type="PANTHER" id="PTHR32309:SF13">
    <property type="entry name" value="FERRIC ENTEROBACTIN TRANSPORT PROTEIN FEPE"/>
    <property type="match status" value="1"/>
</dbReference>
<evidence type="ECO:0000259" key="12">
    <source>
        <dbReference type="Pfam" id="PF13807"/>
    </source>
</evidence>
<protein>
    <recommendedName>
        <fullName evidence="2">non-specific protein-tyrosine kinase</fullName>
        <ecNumber evidence="2">2.7.10.2</ecNumber>
    </recommendedName>
</protein>
<dbReference type="RefSeq" id="WP_096427794.1">
    <property type="nucleotide sequence ID" value="NZ_AP018042.1"/>
</dbReference>
<dbReference type="InterPro" id="IPR027417">
    <property type="entry name" value="P-loop_NTPase"/>
</dbReference>
<feature type="coiled-coil region" evidence="9">
    <location>
        <begin position="408"/>
        <end position="435"/>
    </location>
</feature>
<dbReference type="Pfam" id="PF13614">
    <property type="entry name" value="AAA_31"/>
    <property type="match status" value="1"/>
</dbReference>
<dbReference type="OrthoDB" id="9794577at2"/>
<evidence type="ECO:0000256" key="7">
    <source>
        <dbReference type="ARBA" id="ARBA00023137"/>
    </source>
</evidence>
<dbReference type="PANTHER" id="PTHR32309">
    <property type="entry name" value="TYROSINE-PROTEIN KINASE"/>
    <property type="match status" value="1"/>
</dbReference>
<feature type="domain" description="AAA" evidence="11">
    <location>
        <begin position="587"/>
        <end position="710"/>
    </location>
</feature>
<dbReference type="GO" id="GO:0004715">
    <property type="term" value="F:non-membrane spanning protein tyrosine kinase activity"/>
    <property type="evidence" value="ECO:0007669"/>
    <property type="project" value="UniProtKB-EC"/>
</dbReference>
<dbReference type="KEGG" id="mbas:ALGA_0488"/>
<dbReference type="AlphaFoldDB" id="A0A1Y1CHW2"/>
<reference evidence="13 14" key="1">
    <citation type="journal article" date="2018" name="Mar. Genomics">
        <title>Complete genome sequence of Marinifilaceae bacterium strain SPP2, isolated from the Antarctic marine sediment.</title>
        <authorList>
            <person name="Watanabe M."/>
            <person name="Kojima H."/>
            <person name="Fukui M."/>
        </authorList>
    </citation>
    <scope>NUCLEOTIDE SEQUENCE [LARGE SCALE GENOMIC DNA]</scope>
    <source>
        <strain evidence="13 14">SPP2</strain>
    </source>
</reference>
<feature type="domain" description="Tyrosine-protein kinase G-rich" evidence="12">
    <location>
        <begin position="442"/>
        <end position="522"/>
    </location>
</feature>
<keyword evidence="9" id="KW-0175">Coiled coil</keyword>
<accession>A0A1Y1CHW2</accession>
<keyword evidence="14" id="KW-1185">Reference proteome</keyword>
<evidence type="ECO:0000256" key="10">
    <source>
        <dbReference type="SAM" id="Phobius"/>
    </source>
</evidence>
<evidence type="ECO:0000256" key="9">
    <source>
        <dbReference type="SAM" id="Coils"/>
    </source>
</evidence>
<keyword evidence="6" id="KW-0067">ATP-binding</keyword>
<evidence type="ECO:0000313" key="13">
    <source>
        <dbReference type="EMBL" id="BAX78881.1"/>
    </source>
</evidence>
<name>A0A1Y1CHW2_9BACT</name>
<keyword evidence="4" id="KW-0547">Nucleotide-binding</keyword>
<evidence type="ECO:0000256" key="3">
    <source>
        <dbReference type="ARBA" id="ARBA00022679"/>
    </source>
</evidence>
<dbReference type="Gene3D" id="3.40.50.300">
    <property type="entry name" value="P-loop containing nucleotide triphosphate hydrolases"/>
    <property type="match status" value="1"/>
</dbReference>
<keyword evidence="3" id="KW-0808">Transferase</keyword>
<feature type="transmembrane region" description="Helical" evidence="10">
    <location>
        <begin position="30"/>
        <end position="48"/>
    </location>
</feature>
<dbReference type="GO" id="GO:0005886">
    <property type="term" value="C:plasma membrane"/>
    <property type="evidence" value="ECO:0007669"/>
    <property type="project" value="TreeGrafter"/>
</dbReference>
<gene>
    <name evidence="13" type="ORF">ALGA_0488</name>
</gene>
<evidence type="ECO:0000259" key="11">
    <source>
        <dbReference type="Pfam" id="PF13614"/>
    </source>
</evidence>
<keyword evidence="7" id="KW-0829">Tyrosine-protein kinase</keyword>
<reference evidence="14" key="2">
    <citation type="journal article" date="2020" name="Antonie Van Leeuwenhoek">
        <title>Labilibaculum antarcticum sp. nov., a novel facultative anaerobic, psychrotorelant bacterium isolated from marine sediment of Antarctica.</title>
        <authorList>
            <person name="Watanabe M."/>
            <person name="Kojima H."/>
            <person name="Fukui M."/>
        </authorList>
    </citation>
    <scope>NUCLEOTIDE SEQUENCE [LARGE SCALE GENOMIC DNA]</scope>
    <source>
        <strain evidence="14">SPP2</strain>
    </source>
</reference>
<evidence type="ECO:0000256" key="8">
    <source>
        <dbReference type="ARBA" id="ARBA00051245"/>
    </source>
</evidence>
<dbReference type="Proteomes" id="UP000218267">
    <property type="component" value="Chromosome"/>
</dbReference>
<dbReference type="EMBL" id="AP018042">
    <property type="protein sequence ID" value="BAX78881.1"/>
    <property type="molecule type" value="Genomic_DNA"/>
</dbReference>
<evidence type="ECO:0000256" key="2">
    <source>
        <dbReference type="ARBA" id="ARBA00011903"/>
    </source>
</evidence>
<comment type="similarity">
    <text evidence="1">Belongs to the CpsD/CapB family.</text>
</comment>
<evidence type="ECO:0000256" key="5">
    <source>
        <dbReference type="ARBA" id="ARBA00022777"/>
    </source>
</evidence>
<dbReference type="GO" id="GO:0005524">
    <property type="term" value="F:ATP binding"/>
    <property type="evidence" value="ECO:0007669"/>
    <property type="project" value="UniProtKB-KW"/>
</dbReference>
<dbReference type="InterPro" id="IPR050445">
    <property type="entry name" value="Bact_polysacc_biosynth/exp"/>
</dbReference>
<evidence type="ECO:0000313" key="14">
    <source>
        <dbReference type="Proteomes" id="UP000218267"/>
    </source>
</evidence>
<organism evidence="13 14">
    <name type="scientific">Labilibaculum antarcticum</name>
    <dbReference type="NCBI Taxonomy" id="1717717"/>
    <lineage>
        <taxon>Bacteria</taxon>
        <taxon>Pseudomonadati</taxon>
        <taxon>Bacteroidota</taxon>
        <taxon>Bacteroidia</taxon>
        <taxon>Marinilabiliales</taxon>
        <taxon>Marinifilaceae</taxon>
        <taxon>Labilibaculum</taxon>
    </lineage>
</organism>
<dbReference type="SUPFAM" id="SSF52540">
    <property type="entry name" value="P-loop containing nucleoside triphosphate hydrolases"/>
    <property type="match status" value="1"/>
</dbReference>
<dbReference type="InterPro" id="IPR005702">
    <property type="entry name" value="Wzc-like_C"/>
</dbReference>
<dbReference type="NCBIfam" id="TIGR01007">
    <property type="entry name" value="eps_fam"/>
    <property type="match status" value="1"/>
</dbReference>
<proteinExistence type="inferred from homology"/>
<keyword evidence="10" id="KW-0812">Transmembrane</keyword>
<dbReference type="Pfam" id="PF13807">
    <property type="entry name" value="GNVR"/>
    <property type="match status" value="1"/>
</dbReference>
<evidence type="ECO:0000256" key="1">
    <source>
        <dbReference type="ARBA" id="ARBA00007316"/>
    </source>
</evidence>
<feature type="transmembrane region" description="Helical" evidence="10">
    <location>
        <begin position="500"/>
        <end position="520"/>
    </location>
</feature>
<sequence length="795" mass="90364">MKHVDEVMDYFDQKDSPDVKEFLFRLLSQWKMFAVCGALGILLAYFISKYSNPVYMMRSSLLIHVDADESSAQSMFEGYKIQDKANIQNHVEILKSYTINRKAMRNLGWNQAWYKKQLFSDRGLYRHEPFEVQQLDGGNITNLPISIVQIDQKTYRIKVDGKVDYKGAEVHVKFEATAYFDREFKNKYFHFLIKTKQQKINKEEHNYFVFNNLDGLTLDYMESMTISVAEKKAELIQLRIDNSEPERGVDYLNELNWVFIQFGLIEKNKKSESTVRFIDSQLEGIVDSLQMAGQSVTNFRSKNRIVDLGQEAGVIVAKVGELESLLSRAQISLDYYKNLLRNLGDANQMKQVIAPSITGVTDPSLDALVAKLTDLYGKREVLSYSVQEKNPSMVILNKEIQLIQQSLKENLQSTVANSRIEVQSLNARMEDVKEQLARMPKHEQKLVSMKRNFDLNNELYTFLLKKRAEAAIAKASNVSDSQIIDPARLATIVKIKPKTAINLLIGMFLGIGLPFLIIILKEFFNDNIQNKEELMKRTQLPVLGTIAHNKYSEAVPVFHHSRSALAESFRTLRTNLNYVLPNNPTKIIGIHSTVPEEGKSFATVNLATIVAMNNKRVLLIGADLRKPKIEVAFDLDNKLGLSTYLISYSNCDEIIQETHIENLYCVTSGPVPPNPAELLENGRFEKFLSEVKGKYDYIFIDNAPLSMVTDGIITGRFADANLFVLRQGFSHRSQIDFVNQLAVKGTLRNVSLVLNDVAMNGYQGKSSMNSSGNGYYYEDTPPGVVRRLWGKVSSN</sequence>
<keyword evidence="10" id="KW-0472">Membrane</keyword>
<comment type="catalytic activity">
    <reaction evidence="8">
        <text>L-tyrosyl-[protein] + ATP = O-phospho-L-tyrosyl-[protein] + ADP + H(+)</text>
        <dbReference type="Rhea" id="RHEA:10596"/>
        <dbReference type="Rhea" id="RHEA-COMP:10136"/>
        <dbReference type="Rhea" id="RHEA-COMP:20101"/>
        <dbReference type="ChEBI" id="CHEBI:15378"/>
        <dbReference type="ChEBI" id="CHEBI:30616"/>
        <dbReference type="ChEBI" id="CHEBI:46858"/>
        <dbReference type="ChEBI" id="CHEBI:61978"/>
        <dbReference type="ChEBI" id="CHEBI:456216"/>
        <dbReference type="EC" id="2.7.10.2"/>
    </reaction>
</comment>
<dbReference type="CDD" id="cd05387">
    <property type="entry name" value="BY-kinase"/>
    <property type="match status" value="1"/>
</dbReference>
<keyword evidence="10" id="KW-1133">Transmembrane helix</keyword>
<evidence type="ECO:0000256" key="4">
    <source>
        <dbReference type="ARBA" id="ARBA00022741"/>
    </source>
</evidence>
<dbReference type="InterPro" id="IPR032807">
    <property type="entry name" value="GNVR"/>
</dbReference>
<dbReference type="InterPro" id="IPR025669">
    <property type="entry name" value="AAA_dom"/>
</dbReference>
<keyword evidence="5" id="KW-0418">Kinase</keyword>